<dbReference type="PROSITE" id="PS51257">
    <property type="entry name" value="PROKAR_LIPOPROTEIN"/>
    <property type="match status" value="1"/>
</dbReference>
<dbReference type="GO" id="GO:0004534">
    <property type="term" value="F:5'-3' RNA exonuclease activity"/>
    <property type="evidence" value="ECO:0007669"/>
    <property type="project" value="TreeGrafter"/>
</dbReference>
<evidence type="ECO:0000259" key="1">
    <source>
        <dbReference type="SMART" id="SM00481"/>
    </source>
</evidence>
<dbReference type="NCBIfam" id="NF038032">
    <property type="entry name" value="CehA_McbA_metalo"/>
    <property type="match status" value="1"/>
</dbReference>
<dbReference type="AlphaFoldDB" id="A0A150QY95"/>
<dbReference type="OrthoDB" id="9808747at2"/>
<dbReference type="GO" id="GO:0035312">
    <property type="term" value="F:5'-3' DNA exonuclease activity"/>
    <property type="evidence" value="ECO:0007669"/>
    <property type="project" value="TreeGrafter"/>
</dbReference>
<dbReference type="InterPro" id="IPR052018">
    <property type="entry name" value="PHP_domain"/>
</dbReference>
<dbReference type="Proteomes" id="UP000075260">
    <property type="component" value="Unassembled WGS sequence"/>
</dbReference>
<dbReference type="RefSeq" id="WP_061606061.1">
    <property type="nucleotide sequence ID" value="NZ_JEMA01000233.1"/>
</dbReference>
<comment type="caution">
    <text evidence="2">The sequence shown here is derived from an EMBL/GenBank/DDBJ whole genome shotgun (WGS) entry which is preliminary data.</text>
</comment>
<evidence type="ECO:0000313" key="2">
    <source>
        <dbReference type="EMBL" id="KYF72851.1"/>
    </source>
</evidence>
<dbReference type="InterPro" id="IPR016195">
    <property type="entry name" value="Pol/histidinol_Pase-like"/>
</dbReference>
<dbReference type="PANTHER" id="PTHR42924:SF11">
    <property type="entry name" value="POLYMERASE_HISTIDINOL PHOSPHATASE N-TERMINAL DOMAIN-CONTAINING PROTEIN"/>
    <property type="match status" value="1"/>
</dbReference>
<accession>A0A150QY95</accession>
<organism evidence="2 3">
    <name type="scientific">Sorangium cellulosum</name>
    <name type="common">Polyangium cellulosum</name>
    <dbReference type="NCBI Taxonomy" id="56"/>
    <lineage>
        <taxon>Bacteria</taxon>
        <taxon>Pseudomonadati</taxon>
        <taxon>Myxococcota</taxon>
        <taxon>Polyangia</taxon>
        <taxon>Polyangiales</taxon>
        <taxon>Polyangiaceae</taxon>
        <taxon>Sorangium</taxon>
    </lineage>
</organism>
<proteinExistence type="predicted"/>
<dbReference type="InterPro" id="IPR003141">
    <property type="entry name" value="Pol/His_phosphatase_N"/>
</dbReference>
<name>A0A150QY95_SORCE</name>
<feature type="domain" description="Polymerase/histidinol phosphatase N-terminal" evidence="1">
    <location>
        <begin position="59"/>
        <end position="124"/>
    </location>
</feature>
<protein>
    <recommendedName>
        <fullName evidence="1">Polymerase/histidinol phosphatase N-terminal domain-containing protein</fullName>
    </recommendedName>
</protein>
<dbReference type="EMBL" id="JEMA01000233">
    <property type="protein sequence ID" value="KYF72851.1"/>
    <property type="molecule type" value="Genomic_DNA"/>
</dbReference>
<dbReference type="SUPFAM" id="SSF89550">
    <property type="entry name" value="PHP domain-like"/>
    <property type="match status" value="1"/>
</dbReference>
<dbReference type="Gene3D" id="3.20.20.140">
    <property type="entry name" value="Metal-dependent hydrolases"/>
    <property type="match status" value="1"/>
</dbReference>
<sequence length="358" mass="38340">MRIHQRWIACLLVGGAALLGFACWKGSLSAASDAAAGLEGPPGRLRFEKSLDVSVFQRGNIHTHTSLSDGDSEPRDVVRWYRRNGYAFVALTDHNHRVDPAMFQGLQASSNFVVIPGEEITMTAEGRPVHVNALCAQATIGGGNFPTKGDALRWAIERVRAEGGVALINHPNFDWALSAADLLGAPAAELLEIHSGHPYVHTDGDAKRPSHEALWDTVLTARGVAGGAIAGVAVDDLHQLVPGSSAPQSGPGRGFIEVFSREVSSAAICSALAWGRLYASTGARLRRIAVADDAFSVWPKAPDAEVEFIGAGGRVLEKQRPVAGRAMYRLRGGERYVRARITRPDGKRAWTQAYAAVE</sequence>
<gene>
    <name evidence="2" type="ORF">BE15_03015</name>
</gene>
<evidence type="ECO:0000313" key="3">
    <source>
        <dbReference type="Proteomes" id="UP000075260"/>
    </source>
</evidence>
<dbReference type="SMART" id="SM00481">
    <property type="entry name" value="POLIIIAc"/>
    <property type="match status" value="1"/>
</dbReference>
<dbReference type="PANTHER" id="PTHR42924">
    <property type="entry name" value="EXONUCLEASE"/>
    <property type="match status" value="1"/>
</dbReference>
<reference evidence="2 3" key="1">
    <citation type="submission" date="2014-02" db="EMBL/GenBank/DDBJ databases">
        <title>The small core and large imbalanced accessory genome model reveals a collaborative survival strategy of Sorangium cellulosum strains in nature.</title>
        <authorList>
            <person name="Han K."/>
            <person name="Peng R."/>
            <person name="Blom J."/>
            <person name="Li Y.-Z."/>
        </authorList>
    </citation>
    <scope>NUCLEOTIDE SEQUENCE [LARGE SCALE GENOMIC DNA]</scope>
    <source>
        <strain evidence="2 3">So0008-312</strain>
    </source>
</reference>